<dbReference type="GO" id="GO:0016020">
    <property type="term" value="C:membrane"/>
    <property type="evidence" value="ECO:0007669"/>
    <property type="project" value="UniProtKB-SubCell"/>
</dbReference>
<feature type="signal peptide" evidence="8">
    <location>
        <begin position="1"/>
        <end position="25"/>
    </location>
</feature>
<evidence type="ECO:0000256" key="4">
    <source>
        <dbReference type="ARBA" id="ARBA00022729"/>
    </source>
</evidence>
<evidence type="ECO:0000313" key="10">
    <source>
        <dbReference type="EMBL" id="KAK4717730.1"/>
    </source>
</evidence>
<evidence type="ECO:0000259" key="9">
    <source>
        <dbReference type="Pfam" id="PF08263"/>
    </source>
</evidence>
<keyword evidence="6" id="KW-1133">Transmembrane helix</keyword>
<protein>
    <recommendedName>
        <fullName evidence="9">Leucine-rich repeat-containing N-terminal plant-type domain-containing protein</fullName>
    </recommendedName>
</protein>
<feature type="domain" description="Leucine-rich repeat-containing N-terminal plant-type" evidence="9">
    <location>
        <begin position="29"/>
        <end position="68"/>
    </location>
</feature>
<gene>
    <name evidence="10" type="ORF">R3W88_016068</name>
</gene>
<keyword evidence="11" id="KW-1185">Reference proteome</keyword>
<reference evidence="10 11" key="1">
    <citation type="submission" date="2023-10" db="EMBL/GenBank/DDBJ databases">
        <title>Genome-Wide Identification Analysis in wild type Solanum Pinnatisectum Reveals Some Genes Defensing Phytophthora Infestans.</title>
        <authorList>
            <person name="Sun C."/>
        </authorList>
    </citation>
    <scope>NUCLEOTIDE SEQUENCE [LARGE SCALE GENOMIC DNA]</scope>
    <source>
        <strain evidence="10">LQN</strain>
        <tissue evidence="10">Leaf</tissue>
    </source>
</reference>
<dbReference type="EMBL" id="JAWPEI010000008">
    <property type="protein sequence ID" value="KAK4717730.1"/>
    <property type="molecule type" value="Genomic_DNA"/>
</dbReference>
<keyword evidence="2" id="KW-0433">Leucine-rich repeat</keyword>
<dbReference type="InterPro" id="IPR013210">
    <property type="entry name" value="LRR_N_plant-typ"/>
</dbReference>
<dbReference type="SUPFAM" id="SSF52058">
    <property type="entry name" value="L domain-like"/>
    <property type="match status" value="1"/>
</dbReference>
<dbReference type="PANTHER" id="PTHR48060:SF21">
    <property type="entry name" value="L DOMAIN-LIKE PROTEIN"/>
    <property type="match status" value="1"/>
</dbReference>
<organism evidence="10 11">
    <name type="scientific">Solanum pinnatisectum</name>
    <name type="common">tansyleaf nightshade</name>
    <dbReference type="NCBI Taxonomy" id="50273"/>
    <lineage>
        <taxon>Eukaryota</taxon>
        <taxon>Viridiplantae</taxon>
        <taxon>Streptophyta</taxon>
        <taxon>Embryophyta</taxon>
        <taxon>Tracheophyta</taxon>
        <taxon>Spermatophyta</taxon>
        <taxon>Magnoliopsida</taxon>
        <taxon>eudicotyledons</taxon>
        <taxon>Gunneridae</taxon>
        <taxon>Pentapetalae</taxon>
        <taxon>asterids</taxon>
        <taxon>lamiids</taxon>
        <taxon>Solanales</taxon>
        <taxon>Solanaceae</taxon>
        <taxon>Solanoideae</taxon>
        <taxon>Solaneae</taxon>
        <taxon>Solanum</taxon>
    </lineage>
</organism>
<dbReference type="AlphaFoldDB" id="A0AAV9KWB9"/>
<keyword evidence="7" id="KW-0472">Membrane</keyword>
<comment type="subcellular location">
    <subcellularLocation>
        <location evidence="1">Membrane</location>
        <topology evidence="1">Single-pass membrane protein</topology>
    </subcellularLocation>
</comment>
<dbReference type="GO" id="GO:0050832">
    <property type="term" value="P:defense response to fungus"/>
    <property type="evidence" value="ECO:0007669"/>
    <property type="project" value="UniProtKB-ARBA"/>
</dbReference>
<keyword evidence="4 8" id="KW-0732">Signal</keyword>
<sequence length="139" mass="15369">MDTSYILLFAQLSLFILLHNHTSLANIITDEASLLAFKSHISSHPNNILASNWSSSGPVCSWIGVTCSSRHNRVTALDISTMQLHGIIPPHLGNLSFLVSLNISNNAFHGDLPQELARLQRLKVIDVASNNSPEKFRHF</sequence>
<evidence type="ECO:0000313" key="11">
    <source>
        <dbReference type="Proteomes" id="UP001311915"/>
    </source>
</evidence>
<dbReference type="InterPro" id="IPR032675">
    <property type="entry name" value="LRR_dom_sf"/>
</dbReference>
<evidence type="ECO:0000256" key="2">
    <source>
        <dbReference type="ARBA" id="ARBA00022614"/>
    </source>
</evidence>
<keyword evidence="5" id="KW-0677">Repeat</keyword>
<dbReference type="FunFam" id="3.80.10.10:FF:000129">
    <property type="entry name" value="Leucine-rich repeat receptor-like kinase"/>
    <property type="match status" value="1"/>
</dbReference>
<evidence type="ECO:0000256" key="5">
    <source>
        <dbReference type="ARBA" id="ARBA00022737"/>
    </source>
</evidence>
<dbReference type="Pfam" id="PF00560">
    <property type="entry name" value="LRR_1"/>
    <property type="match status" value="1"/>
</dbReference>
<comment type="caution">
    <text evidence="10">The sequence shown here is derived from an EMBL/GenBank/DDBJ whole genome shotgun (WGS) entry which is preliminary data.</text>
</comment>
<accession>A0AAV9KWB9</accession>
<keyword evidence="3" id="KW-0812">Transmembrane</keyword>
<proteinExistence type="predicted"/>
<dbReference type="InterPro" id="IPR001611">
    <property type="entry name" value="Leu-rich_rpt"/>
</dbReference>
<dbReference type="Proteomes" id="UP001311915">
    <property type="component" value="Unassembled WGS sequence"/>
</dbReference>
<dbReference type="InterPro" id="IPR053211">
    <property type="entry name" value="DNA_repair-toleration"/>
</dbReference>
<name>A0AAV9KWB9_9SOLN</name>
<evidence type="ECO:0000256" key="6">
    <source>
        <dbReference type="ARBA" id="ARBA00022989"/>
    </source>
</evidence>
<dbReference type="PANTHER" id="PTHR48060">
    <property type="entry name" value="DNA DAMAGE-REPAIR/TOLERATION PROTEIN DRT100"/>
    <property type="match status" value="1"/>
</dbReference>
<evidence type="ECO:0000256" key="8">
    <source>
        <dbReference type="SAM" id="SignalP"/>
    </source>
</evidence>
<evidence type="ECO:0000256" key="3">
    <source>
        <dbReference type="ARBA" id="ARBA00022692"/>
    </source>
</evidence>
<feature type="chain" id="PRO_5043451748" description="Leucine-rich repeat-containing N-terminal plant-type domain-containing protein" evidence="8">
    <location>
        <begin position="26"/>
        <end position="139"/>
    </location>
</feature>
<dbReference type="Pfam" id="PF08263">
    <property type="entry name" value="LRRNT_2"/>
    <property type="match status" value="1"/>
</dbReference>
<evidence type="ECO:0000256" key="7">
    <source>
        <dbReference type="ARBA" id="ARBA00023136"/>
    </source>
</evidence>
<dbReference type="Gene3D" id="3.80.10.10">
    <property type="entry name" value="Ribonuclease Inhibitor"/>
    <property type="match status" value="1"/>
</dbReference>
<evidence type="ECO:0000256" key="1">
    <source>
        <dbReference type="ARBA" id="ARBA00004167"/>
    </source>
</evidence>